<organism evidence="1 2">
    <name type="scientific">Desulfosarcina ovata subsp. ovata</name>
    <dbReference type="NCBI Taxonomy" id="2752305"/>
    <lineage>
        <taxon>Bacteria</taxon>
        <taxon>Pseudomonadati</taxon>
        <taxon>Thermodesulfobacteriota</taxon>
        <taxon>Desulfobacteria</taxon>
        <taxon>Desulfobacterales</taxon>
        <taxon>Desulfosarcinaceae</taxon>
        <taxon>Desulfosarcina</taxon>
    </lineage>
</organism>
<protein>
    <submittedName>
        <fullName evidence="1">Uncharacterized protein</fullName>
    </submittedName>
</protein>
<proteinExistence type="predicted"/>
<reference evidence="1 2" key="1">
    <citation type="submission" date="2019-11" db="EMBL/GenBank/DDBJ databases">
        <title>Comparative genomics of hydrocarbon-degrading Desulfosarcina strains.</title>
        <authorList>
            <person name="Watanabe M."/>
            <person name="Kojima H."/>
            <person name="Fukui M."/>
        </authorList>
    </citation>
    <scope>NUCLEOTIDE SEQUENCE [LARGE SCALE GENOMIC DNA]</scope>
    <source>
        <strain evidence="2">oXyS1</strain>
    </source>
</reference>
<dbReference type="AlphaFoldDB" id="A0A5K8AJB8"/>
<keyword evidence="2" id="KW-1185">Reference proteome</keyword>
<name>A0A5K8AJB8_9BACT</name>
<evidence type="ECO:0000313" key="2">
    <source>
        <dbReference type="Proteomes" id="UP000422108"/>
    </source>
</evidence>
<gene>
    <name evidence="1" type="ORF">DSCOOX_59750</name>
</gene>
<sequence>MPICCVCKKIRDDSGHEPGGGSWVSIEKFAGEKTGVAPTSTYCPHCAEAVKKELGLD</sequence>
<accession>A0A5K8AJB8</accession>
<dbReference type="Proteomes" id="UP000422108">
    <property type="component" value="Chromosome"/>
</dbReference>
<evidence type="ECO:0000313" key="1">
    <source>
        <dbReference type="EMBL" id="BBO92795.1"/>
    </source>
</evidence>
<dbReference type="RefSeq" id="WP_155313495.1">
    <property type="nucleotide sequence ID" value="NZ_AP021879.1"/>
</dbReference>
<dbReference type="EMBL" id="AP021879">
    <property type="protein sequence ID" value="BBO92795.1"/>
    <property type="molecule type" value="Genomic_DNA"/>
</dbReference>